<keyword evidence="2 5" id="KW-0812">Transmembrane</keyword>
<feature type="transmembrane region" description="Helical" evidence="5">
    <location>
        <begin position="113"/>
        <end position="130"/>
    </location>
</feature>
<feature type="transmembrane region" description="Helical" evidence="5">
    <location>
        <begin position="46"/>
        <end position="64"/>
    </location>
</feature>
<reference evidence="6 7" key="1">
    <citation type="submission" date="2018-03" db="EMBL/GenBank/DDBJ databases">
        <title>Genomic Encyclopedia of Type Strains, Phase III (KMG-III): the genomes of soil and plant-associated and newly described type strains.</title>
        <authorList>
            <person name="Whitman W."/>
        </authorList>
    </citation>
    <scope>NUCLEOTIDE SEQUENCE [LARGE SCALE GENOMIC DNA]</scope>
    <source>
        <strain evidence="6 7">CGMCC 4.7097</strain>
    </source>
</reference>
<feature type="transmembrane region" description="Helical" evidence="5">
    <location>
        <begin position="20"/>
        <end position="40"/>
    </location>
</feature>
<comment type="subcellular location">
    <subcellularLocation>
        <location evidence="1">Membrane</location>
        <topology evidence="1">Multi-pass membrane protein</topology>
    </subcellularLocation>
</comment>
<keyword evidence="7" id="KW-1185">Reference proteome</keyword>
<feature type="transmembrane region" description="Helical" evidence="5">
    <location>
        <begin position="85"/>
        <end position="107"/>
    </location>
</feature>
<dbReference type="OrthoDB" id="4545177at2"/>
<dbReference type="GO" id="GO:0016765">
    <property type="term" value="F:transferase activity, transferring alkyl or aryl (other than methyl) groups"/>
    <property type="evidence" value="ECO:0007669"/>
    <property type="project" value="InterPro"/>
</dbReference>
<feature type="transmembrane region" description="Helical" evidence="5">
    <location>
        <begin position="142"/>
        <end position="162"/>
    </location>
</feature>
<dbReference type="EMBL" id="PYAX01000002">
    <property type="protein sequence ID" value="PSL57238.1"/>
    <property type="molecule type" value="Genomic_DNA"/>
</dbReference>
<feature type="transmembrane region" description="Helical" evidence="5">
    <location>
        <begin position="168"/>
        <end position="186"/>
    </location>
</feature>
<evidence type="ECO:0000256" key="2">
    <source>
        <dbReference type="ARBA" id="ARBA00022692"/>
    </source>
</evidence>
<dbReference type="Gene3D" id="1.10.357.140">
    <property type="entry name" value="UbiA prenyltransferase"/>
    <property type="match status" value="1"/>
</dbReference>
<dbReference type="AlphaFoldDB" id="A0A2P8IFJ2"/>
<gene>
    <name evidence="6" type="ORF">B0I31_102216</name>
</gene>
<dbReference type="InterPro" id="IPR044878">
    <property type="entry name" value="UbiA_sf"/>
</dbReference>
<sequence>MARGAVAVLRMCWVQARPEVQVVFALRFAVGGLVGADGGVVDVPRLLVGALVWACAVLAVYLLNGVSDAVEDSINKPTRPIPAGTLGAAAAIGVAAAASLLASLGALLVGTRFLVLTVVFLVLGCAYSVPPVAVKRSAPGSVAVVLAGGVVTYLAGFCAGGGGELGPVLVPAVALSCWMAGVGALAKDLSDTRGDRAAGRRTLAVRWGPGRTRLVVSGNALLVGVGFFVAVLWCLPVLVLPAGVVLVGALCVAARVGGPPYRVYMRTQHAAHVVAVAVLVVAVVAR</sequence>
<keyword evidence="4 5" id="KW-0472">Membrane</keyword>
<protein>
    <submittedName>
        <fullName evidence="6">1,4-dihydroxy-2-naphthoate octaprenyltransferase</fullName>
    </submittedName>
</protein>
<accession>A0A2P8IFJ2</accession>
<dbReference type="PANTHER" id="PTHR42723">
    <property type="entry name" value="CHLOROPHYLL SYNTHASE"/>
    <property type="match status" value="1"/>
</dbReference>
<organism evidence="6 7">
    <name type="scientific">Saccharothrix carnea</name>
    <dbReference type="NCBI Taxonomy" id="1280637"/>
    <lineage>
        <taxon>Bacteria</taxon>
        <taxon>Bacillati</taxon>
        <taxon>Actinomycetota</taxon>
        <taxon>Actinomycetes</taxon>
        <taxon>Pseudonocardiales</taxon>
        <taxon>Pseudonocardiaceae</taxon>
        <taxon>Saccharothrix</taxon>
    </lineage>
</organism>
<evidence type="ECO:0000256" key="1">
    <source>
        <dbReference type="ARBA" id="ARBA00004141"/>
    </source>
</evidence>
<dbReference type="Proteomes" id="UP000241118">
    <property type="component" value="Unassembled WGS sequence"/>
</dbReference>
<dbReference type="InterPro" id="IPR000537">
    <property type="entry name" value="UbiA_prenyltransferase"/>
</dbReference>
<keyword evidence="6" id="KW-0808">Transferase</keyword>
<feature type="transmembrane region" description="Helical" evidence="5">
    <location>
        <begin position="214"/>
        <end position="233"/>
    </location>
</feature>
<dbReference type="RefSeq" id="WP_106614211.1">
    <property type="nucleotide sequence ID" value="NZ_PYAX01000002.1"/>
</dbReference>
<feature type="transmembrane region" description="Helical" evidence="5">
    <location>
        <begin position="239"/>
        <end position="257"/>
    </location>
</feature>
<dbReference type="PANTHER" id="PTHR42723:SF1">
    <property type="entry name" value="CHLOROPHYLL SYNTHASE, CHLOROPLASTIC"/>
    <property type="match status" value="1"/>
</dbReference>
<comment type="caution">
    <text evidence="6">The sequence shown here is derived from an EMBL/GenBank/DDBJ whole genome shotgun (WGS) entry which is preliminary data.</text>
</comment>
<evidence type="ECO:0000313" key="7">
    <source>
        <dbReference type="Proteomes" id="UP000241118"/>
    </source>
</evidence>
<dbReference type="CDD" id="cd13956">
    <property type="entry name" value="PT_UbiA"/>
    <property type="match status" value="1"/>
</dbReference>
<evidence type="ECO:0000256" key="3">
    <source>
        <dbReference type="ARBA" id="ARBA00022989"/>
    </source>
</evidence>
<evidence type="ECO:0000313" key="6">
    <source>
        <dbReference type="EMBL" id="PSL57238.1"/>
    </source>
</evidence>
<name>A0A2P8IFJ2_SACCR</name>
<dbReference type="GO" id="GO:0016020">
    <property type="term" value="C:membrane"/>
    <property type="evidence" value="ECO:0007669"/>
    <property type="project" value="UniProtKB-SubCell"/>
</dbReference>
<dbReference type="Pfam" id="PF01040">
    <property type="entry name" value="UbiA"/>
    <property type="match status" value="1"/>
</dbReference>
<evidence type="ECO:0000256" key="4">
    <source>
        <dbReference type="ARBA" id="ARBA00023136"/>
    </source>
</evidence>
<proteinExistence type="predicted"/>
<dbReference type="InterPro" id="IPR050475">
    <property type="entry name" value="Prenyltransferase_related"/>
</dbReference>
<keyword evidence="3 5" id="KW-1133">Transmembrane helix</keyword>
<evidence type="ECO:0000256" key="5">
    <source>
        <dbReference type="SAM" id="Phobius"/>
    </source>
</evidence>